<dbReference type="CDD" id="cd05793">
    <property type="entry name" value="S1_IF1A"/>
    <property type="match status" value="1"/>
</dbReference>
<proteinExistence type="inferred from homology"/>
<name>A0A6U4SLS9_NEODS</name>
<evidence type="ECO:0000256" key="1">
    <source>
        <dbReference type="PROSITE-ProRule" id="PRU00181"/>
    </source>
</evidence>
<feature type="domain" description="S1-like" evidence="3">
    <location>
        <begin position="19"/>
        <end position="93"/>
    </location>
</feature>
<evidence type="ECO:0000313" key="4">
    <source>
        <dbReference type="EMBL" id="CAD9118699.1"/>
    </source>
</evidence>
<dbReference type="InterPro" id="IPR001253">
    <property type="entry name" value="TIF_eIF-1A"/>
</dbReference>
<sequence>MPSKGGKKGQRSKNKGEPLKRELVLKEEGQDYAQVTKNLGNSRLEVKCVDGTISIGVIRGAIRRKQWICVGDIVLCGVREFEKGKVDILSRYTAEEAKQLIKEKEIPANMAANAGGHDDDGGIRNVDFVNYSSDDEEGEGAGKQPAFDFDALANADAAANAAADDDDEMDIDAI</sequence>
<evidence type="ECO:0000256" key="2">
    <source>
        <dbReference type="SAM" id="MobiDB-lite"/>
    </source>
</evidence>
<organism evidence="4">
    <name type="scientific">Neobodo designis</name>
    <name type="common">Flagellated protozoan</name>
    <name type="synonym">Bodo designis</name>
    <dbReference type="NCBI Taxonomy" id="312471"/>
    <lineage>
        <taxon>Eukaryota</taxon>
        <taxon>Discoba</taxon>
        <taxon>Euglenozoa</taxon>
        <taxon>Kinetoplastea</taxon>
        <taxon>Metakinetoplastina</taxon>
        <taxon>Neobodonida</taxon>
        <taxon>Neobodo</taxon>
    </lineage>
</organism>
<feature type="compositionally biased region" description="Basic residues" evidence="2">
    <location>
        <begin position="1"/>
        <end position="13"/>
    </location>
</feature>
<feature type="region of interest" description="Disordered" evidence="2">
    <location>
        <begin position="1"/>
        <end position="21"/>
    </location>
</feature>
<dbReference type="Pfam" id="PF01176">
    <property type="entry name" value="eIF-1a"/>
    <property type="match status" value="1"/>
</dbReference>
<dbReference type="EMBL" id="HBGF01024371">
    <property type="protein sequence ID" value="CAD9118699.1"/>
    <property type="molecule type" value="Transcribed_RNA"/>
</dbReference>
<dbReference type="GO" id="GO:0003743">
    <property type="term" value="F:translation initiation factor activity"/>
    <property type="evidence" value="ECO:0007669"/>
    <property type="project" value="UniProtKB-UniRule"/>
</dbReference>
<dbReference type="SMART" id="SM00652">
    <property type="entry name" value="eIF1a"/>
    <property type="match status" value="1"/>
</dbReference>
<dbReference type="GO" id="GO:0003723">
    <property type="term" value="F:RNA binding"/>
    <property type="evidence" value="ECO:0007669"/>
    <property type="project" value="InterPro"/>
</dbReference>
<dbReference type="EMBL" id="HBGF01024372">
    <property type="protein sequence ID" value="CAD9118700.1"/>
    <property type="molecule type" value="Transcribed_RNA"/>
</dbReference>
<accession>A0A6U4SLS9</accession>
<evidence type="ECO:0000259" key="3">
    <source>
        <dbReference type="PROSITE" id="PS50832"/>
    </source>
</evidence>
<dbReference type="SUPFAM" id="SSF50249">
    <property type="entry name" value="Nucleic acid-binding proteins"/>
    <property type="match status" value="1"/>
</dbReference>
<gene>
    <name evidence="4" type="ORF">NDES1114_LOCUS16167</name>
    <name evidence="5" type="ORF">NDES1114_LOCUS16168</name>
</gene>
<reference evidence="4" key="1">
    <citation type="submission" date="2021-01" db="EMBL/GenBank/DDBJ databases">
        <authorList>
            <person name="Corre E."/>
            <person name="Pelletier E."/>
            <person name="Niang G."/>
            <person name="Scheremetjew M."/>
            <person name="Finn R."/>
            <person name="Kale V."/>
            <person name="Holt S."/>
            <person name="Cochrane G."/>
            <person name="Meng A."/>
            <person name="Brown T."/>
            <person name="Cohen L."/>
        </authorList>
    </citation>
    <scope>NUCLEOTIDE SEQUENCE</scope>
    <source>
        <strain evidence="4">CCAP 1951/1</strain>
    </source>
</reference>
<dbReference type="InterPro" id="IPR012340">
    <property type="entry name" value="NA-bd_OB-fold"/>
</dbReference>
<dbReference type="PROSITE" id="PS50832">
    <property type="entry name" value="S1_IF1_TYPE"/>
    <property type="match status" value="1"/>
</dbReference>
<protein>
    <recommendedName>
        <fullName evidence="3">S1-like domain-containing protein</fullName>
    </recommendedName>
</protein>
<keyword evidence="1" id="KW-0648">Protein biosynthesis</keyword>
<dbReference type="AlphaFoldDB" id="A0A6U4SLS9"/>
<keyword evidence="1" id="KW-0396">Initiation factor</keyword>
<dbReference type="Gene3D" id="2.40.50.140">
    <property type="entry name" value="Nucleic acid-binding proteins"/>
    <property type="match status" value="1"/>
</dbReference>
<dbReference type="PANTHER" id="PTHR21668">
    <property type="entry name" value="EIF-1A"/>
    <property type="match status" value="1"/>
</dbReference>
<dbReference type="HAMAP" id="MF_00216">
    <property type="entry name" value="aIF_1A"/>
    <property type="match status" value="1"/>
</dbReference>
<evidence type="ECO:0000313" key="5">
    <source>
        <dbReference type="EMBL" id="CAD9118700.1"/>
    </source>
</evidence>
<feature type="region of interest" description="Disordered" evidence="2">
    <location>
        <begin position="113"/>
        <end position="145"/>
    </location>
</feature>
<dbReference type="InterPro" id="IPR006196">
    <property type="entry name" value="RNA-binding_domain_S1_IF1"/>
</dbReference>